<dbReference type="EMBL" id="JAAGUZ010000076">
    <property type="protein sequence ID" value="NEW47226.1"/>
    <property type="molecule type" value="Genomic_DNA"/>
</dbReference>
<proteinExistence type="predicted"/>
<name>A0A6P1D943_9NOCA</name>
<dbReference type="EMBL" id="JAAGUX010000034">
    <property type="protein sequence ID" value="NEW57620.1"/>
    <property type="molecule type" value="Genomic_DNA"/>
</dbReference>
<dbReference type="RefSeq" id="WP_163826147.1">
    <property type="nucleotide sequence ID" value="NZ_JAAGUX010000034.1"/>
</dbReference>
<dbReference type="Proteomes" id="UP000468928">
    <property type="component" value="Unassembled WGS sequence"/>
</dbReference>
<accession>A0A6P1D943</accession>
<dbReference type="Pfam" id="PF14110">
    <property type="entry name" value="DUF4282"/>
    <property type="match status" value="1"/>
</dbReference>
<dbReference type="InterPro" id="IPR025557">
    <property type="entry name" value="DUF4282"/>
</dbReference>
<feature type="transmembrane region" description="Helical" evidence="2">
    <location>
        <begin position="108"/>
        <end position="131"/>
    </location>
</feature>
<feature type="region of interest" description="Disordered" evidence="1">
    <location>
        <begin position="1"/>
        <end position="21"/>
    </location>
</feature>
<protein>
    <submittedName>
        <fullName evidence="3">DUF4282 domain-containing protein</fullName>
    </submittedName>
</protein>
<evidence type="ECO:0000313" key="3">
    <source>
        <dbReference type="EMBL" id="NEW47226.1"/>
    </source>
</evidence>
<comment type="caution">
    <text evidence="3">The sequence shown here is derived from an EMBL/GenBank/DDBJ whole genome shotgun (WGS) entry which is preliminary data.</text>
</comment>
<evidence type="ECO:0000313" key="5">
    <source>
        <dbReference type="Proteomes" id="UP000468928"/>
    </source>
</evidence>
<gene>
    <name evidence="3" type="ORF">GV789_22655</name>
    <name evidence="4" type="ORF">GV794_18435</name>
</gene>
<reference evidence="5 6" key="1">
    <citation type="submission" date="2020-01" db="EMBL/GenBank/DDBJ databases">
        <title>Genetics and antimicrobial susceptibilities of Nocardia species isolated from the soil; a comparison with species isolated from humans.</title>
        <authorList>
            <person name="Carrasco G."/>
            <person name="Monzon S."/>
            <person name="Sansegundo M."/>
            <person name="Garcia E."/>
            <person name="Garrido N."/>
            <person name="Medina M.J."/>
            <person name="Villalon P."/>
            <person name="Ramirez-Arocha A.C."/>
            <person name="Jimenez P."/>
            <person name="Cuesta I."/>
            <person name="Valdezate S."/>
        </authorList>
    </citation>
    <scope>NUCLEOTIDE SEQUENCE [LARGE SCALE GENOMIC DNA]</scope>
    <source>
        <strain evidence="3 5">CNM20110639</strain>
        <strain evidence="4 6">CNM20110649</strain>
    </source>
</reference>
<keyword evidence="2" id="KW-0812">Transmembrane</keyword>
<organism evidence="3 5">
    <name type="scientific">Nocardia cyriacigeorgica</name>
    <dbReference type="NCBI Taxonomy" id="135487"/>
    <lineage>
        <taxon>Bacteria</taxon>
        <taxon>Bacillati</taxon>
        <taxon>Actinomycetota</taxon>
        <taxon>Actinomycetes</taxon>
        <taxon>Mycobacteriales</taxon>
        <taxon>Nocardiaceae</taxon>
        <taxon>Nocardia</taxon>
    </lineage>
</organism>
<feature type="transmembrane region" description="Helical" evidence="2">
    <location>
        <begin position="81"/>
        <end position="102"/>
    </location>
</feature>
<keyword evidence="6" id="KW-1185">Reference proteome</keyword>
<sequence length="187" mass="20757">MTDESAGTGAPQPDDELETESRWITWRSTAARRFPGTATEEETTPEPFVSRRAFRQWCADAVRGLLDVQFRRPATRTILPLAYLLGLLFAFGIPIALTLLMWQASALLGIFAALIAVPLGLSIAASVRLVLEFLVNASRLATRVEHISDLADDLFQALSDVAEPVNQLSEDVRAVQFWRFRRGGSRK</sequence>
<evidence type="ECO:0000256" key="2">
    <source>
        <dbReference type="SAM" id="Phobius"/>
    </source>
</evidence>
<keyword evidence="2" id="KW-0472">Membrane</keyword>
<dbReference type="Proteomes" id="UP000470876">
    <property type="component" value="Unassembled WGS sequence"/>
</dbReference>
<evidence type="ECO:0000256" key="1">
    <source>
        <dbReference type="SAM" id="MobiDB-lite"/>
    </source>
</evidence>
<dbReference type="AlphaFoldDB" id="A0A6P1D943"/>
<evidence type="ECO:0000313" key="6">
    <source>
        <dbReference type="Proteomes" id="UP000470876"/>
    </source>
</evidence>
<keyword evidence="2" id="KW-1133">Transmembrane helix</keyword>
<evidence type="ECO:0000313" key="4">
    <source>
        <dbReference type="EMBL" id="NEW57620.1"/>
    </source>
</evidence>